<proteinExistence type="predicted"/>
<name>A0A1G6ID26_9ACTN</name>
<dbReference type="Pfam" id="PF12833">
    <property type="entry name" value="HTH_18"/>
    <property type="match status" value="1"/>
</dbReference>
<feature type="domain" description="HTH araC/xylS-type" evidence="4">
    <location>
        <begin position="205"/>
        <end position="306"/>
    </location>
</feature>
<dbReference type="Gene3D" id="1.10.10.60">
    <property type="entry name" value="Homeodomain-like"/>
    <property type="match status" value="1"/>
</dbReference>
<organism evidence="5 6">
    <name type="scientific">Raineyella antarctica</name>
    <dbReference type="NCBI Taxonomy" id="1577474"/>
    <lineage>
        <taxon>Bacteria</taxon>
        <taxon>Bacillati</taxon>
        <taxon>Actinomycetota</taxon>
        <taxon>Actinomycetes</taxon>
        <taxon>Propionibacteriales</taxon>
        <taxon>Propionibacteriaceae</taxon>
        <taxon>Raineyella</taxon>
    </lineage>
</organism>
<evidence type="ECO:0000313" key="6">
    <source>
        <dbReference type="Proteomes" id="UP000199086"/>
    </source>
</evidence>
<dbReference type="SMART" id="SM00342">
    <property type="entry name" value="HTH_ARAC"/>
    <property type="match status" value="1"/>
</dbReference>
<gene>
    <name evidence="5" type="ORF">GA0111570_11563</name>
</gene>
<dbReference type="InterPro" id="IPR018062">
    <property type="entry name" value="HTH_AraC-typ_CS"/>
</dbReference>
<dbReference type="GO" id="GO:0003700">
    <property type="term" value="F:DNA-binding transcription factor activity"/>
    <property type="evidence" value="ECO:0007669"/>
    <property type="project" value="InterPro"/>
</dbReference>
<dbReference type="PANTHER" id="PTHR46796:SF6">
    <property type="entry name" value="ARAC SUBFAMILY"/>
    <property type="match status" value="1"/>
</dbReference>
<dbReference type="PANTHER" id="PTHR46796">
    <property type="entry name" value="HTH-TYPE TRANSCRIPTIONAL ACTIVATOR RHAS-RELATED"/>
    <property type="match status" value="1"/>
</dbReference>
<evidence type="ECO:0000256" key="1">
    <source>
        <dbReference type="ARBA" id="ARBA00023015"/>
    </source>
</evidence>
<protein>
    <submittedName>
        <fullName evidence="5">AraC-type DNA-binding protein</fullName>
    </submittedName>
</protein>
<accession>A0A1G6ID26</accession>
<dbReference type="RefSeq" id="WP_175557547.1">
    <property type="nucleotide sequence ID" value="NZ_FMYF01000015.1"/>
</dbReference>
<dbReference type="InterPro" id="IPR050204">
    <property type="entry name" value="AraC_XylS_family_regulators"/>
</dbReference>
<evidence type="ECO:0000256" key="3">
    <source>
        <dbReference type="ARBA" id="ARBA00023163"/>
    </source>
</evidence>
<evidence type="ECO:0000259" key="4">
    <source>
        <dbReference type="PROSITE" id="PS01124"/>
    </source>
</evidence>
<dbReference type="EMBL" id="FMYF01000015">
    <property type="protein sequence ID" value="SDC04439.1"/>
    <property type="molecule type" value="Genomic_DNA"/>
</dbReference>
<dbReference type="PROSITE" id="PS00041">
    <property type="entry name" value="HTH_ARAC_FAMILY_1"/>
    <property type="match status" value="1"/>
</dbReference>
<dbReference type="GO" id="GO:0043565">
    <property type="term" value="F:sequence-specific DNA binding"/>
    <property type="evidence" value="ECO:0007669"/>
    <property type="project" value="InterPro"/>
</dbReference>
<dbReference type="Pfam" id="PF14525">
    <property type="entry name" value="AraC_binding_2"/>
    <property type="match status" value="1"/>
</dbReference>
<dbReference type="SUPFAM" id="SSF46689">
    <property type="entry name" value="Homeodomain-like"/>
    <property type="match status" value="1"/>
</dbReference>
<dbReference type="STRING" id="1577474.GA0111570_11563"/>
<keyword evidence="1" id="KW-0805">Transcription regulation</keyword>
<evidence type="ECO:0000313" key="5">
    <source>
        <dbReference type="EMBL" id="SDC04439.1"/>
    </source>
</evidence>
<dbReference type="Proteomes" id="UP000199086">
    <property type="component" value="Unassembled WGS sequence"/>
</dbReference>
<evidence type="ECO:0000256" key="2">
    <source>
        <dbReference type="ARBA" id="ARBA00023125"/>
    </source>
</evidence>
<sequence length="311" mass="33944">MARSILAPDLWREAMGETFYGLEPAAAHPSTGEPPTGRVRAIALDDVGVYSIAGNEQALTRSPRAVRHHPSDILKVCLVVHGAATLEQSGNVVSVLPGEFALYDTERPYRLTQHGTWDVRVMTVHRSALDLHDRQVRRLLERPHPADSGAGVLYASYLAGVVDGADPDAAAISRHLRDAGISLLRAALTRDLDPVLEARADVVAEQVLAFVRANLADEGLSLEKVAHSQNLSTRTVQRLLAQQGVTFTTLLRTSRLEAIRRDLADPALRHLPIGTLAAHAGVHDQAWLSRTFRKAYGTSPSDFRREHALTQ</sequence>
<dbReference type="InterPro" id="IPR009057">
    <property type="entry name" value="Homeodomain-like_sf"/>
</dbReference>
<dbReference type="InterPro" id="IPR035418">
    <property type="entry name" value="AraC-bd_2"/>
</dbReference>
<keyword evidence="2 5" id="KW-0238">DNA-binding</keyword>
<dbReference type="InterPro" id="IPR018060">
    <property type="entry name" value="HTH_AraC"/>
</dbReference>
<dbReference type="AlphaFoldDB" id="A0A1G6ID26"/>
<reference evidence="5 6" key="1">
    <citation type="submission" date="2016-06" db="EMBL/GenBank/DDBJ databases">
        <authorList>
            <person name="Olsen C.W."/>
            <person name="Carey S."/>
            <person name="Hinshaw L."/>
            <person name="Karasin A.I."/>
        </authorList>
    </citation>
    <scope>NUCLEOTIDE SEQUENCE [LARGE SCALE GENOMIC DNA]</scope>
    <source>
        <strain evidence="5 6">LZ-22</strain>
    </source>
</reference>
<keyword evidence="6" id="KW-1185">Reference proteome</keyword>
<dbReference type="PROSITE" id="PS01124">
    <property type="entry name" value="HTH_ARAC_FAMILY_2"/>
    <property type="match status" value="1"/>
</dbReference>
<keyword evidence="3" id="KW-0804">Transcription</keyword>